<evidence type="ECO:0000256" key="9">
    <source>
        <dbReference type="HAMAP-Rule" id="MF_00336"/>
    </source>
</evidence>
<keyword evidence="3 9" id="KW-0479">Metal-binding</keyword>
<protein>
    <recommendedName>
        <fullName evidence="9">ATP-dependent dethiobiotin synthetase BioD</fullName>
        <ecNumber evidence="9">6.3.3.3</ecNumber>
    </recommendedName>
    <alternativeName>
        <fullName evidence="9">DTB synthetase</fullName>
        <shortName evidence="9">DTBS</shortName>
    </alternativeName>
    <alternativeName>
        <fullName evidence="9">Dethiobiotin synthase</fullName>
    </alternativeName>
</protein>
<evidence type="ECO:0000313" key="10">
    <source>
        <dbReference type="EMBL" id="MDJ1169691.1"/>
    </source>
</evidence>
<keyword evidence="2 9" id="KW-0436">Ligase</keyword>
<keyword evidence="7 9" id="KW-0460">Magnesium</keyword>
<feature type="binding site" evidence="9">
    <location>
        <position position="47"/>
    </location>
    <ligand>
        <name>Mg(2+)</name>
        <dbReference type="ChEBI" id="CHEBI:18420"/>
    </ligand>
</feature>
<comment type="similarity">
    <text evidence="9">Belongs to the dethiobiotin synthetase family.</text>
</comment>
<comment type="function">
    <text evidence="9">Catalyzes a mechanistically unusual reaction, the ATP-dependent insertion of CO2 between the N7 and N8 nitrogen atoms of 7,8-diaminopelargonic acid (DAPA, also called 7,8-diammoniononanoate) to form a ureido ring.</text>
</comment>
<dbReference type="PANTHER" id="PTHR43210">
    <property type="entry name" value="DETHIOBIOTIN SYNTHETASE"/>
    <property type="match status" value="1"/>
</dbReference>
<reference evidence="10 11" key="1">
    <citation type="submission" date="2023-01" db="EMBL/GenBank/DDBJ databases">
        <title>Novel diversity within Roseofilum (Cyanobacteria; Desertifilaceae) from marine benthic mats with descriptions of four novel species.</title>
        <authorList>
            <person name="Wang Y."/>
            <person name="Berthold D.E."/>
            <person name="Hu J."/>
            <person name="Lefler F.W."/>
            <person name="Laughinghouse H.D. IV."/>
        </authorList>
    </citation>
    <scope>NUCLEOTIDE SEQUENCE [LARGE SCALE GENOMIC DNA]</scope>
    <source>
        <strain evidence="10 11">BLCC-M154</strain>
    </source>
</reference>
<name>A0ABT7AS11_9CYAN</name>
<gene>
    <name evidence="9 10" type="primary">bioD</name>
    <name evidence="10" type="ORF">PMG71_09655</name>
</gene>
<evidence type="ECO:0000313" key="11">
    <source>
        <dbReference type="Proteomes" id="UP001235303"/>
    </source>
</evidence>
<dbReference type="Proteomes" id="UP001235303">
    <property type="component" value="Unassembled WGS sequence"/>
</dbReference>
<feature type="active site" evidence="9">
    <location>
        <position position="39"/>
    </location>
</feature>
<comment type="catalytic activity">
    <reaction evidence="9">
        <text>(7R,8S)-7,8-diammoniononanoate + CO2 + ATP = (4R,5S)-dethiobiotin + ADP + phosphate + 3 H(+)</text>
        <dbReference type="Rhea" id="RHEA:15805"/>
        <dbReference type="ChEBI" id="CHEBI:15378"/>
        <dbReference type="ChEBI" id="CHEBI:16526"/>
        <dbReference type="ChEBI" id="CHEBI:30616"/>
        <dbReference type="ChEBI" id="CHEBI:43474"/>
        <dbReference type="ChEBI" id="CHEBI:149469"/>
        <dbReference type="ChEBI" id="CHEBI:149473"/>
        <dbReference type="ChEBI" id="CHEBI:456216"/>
        <dbReference type="EC" id="6.3.3.3"/>
    </reaction>
</comment>
<feature type="binding site" evidence="9">
    <location>
        <position position="47"/>
    </location>
    <ligand>
        <name>ATP</name>
        <dbReference type="ChEBI" id="CHEBI:30616"/>
    </ligand>
</feature>
<feature type="binding site" evidence="9">
    <location>
        <position position="16"/>
    </location>
    <ligand>
        <name>Mg(2+)</name>
        <dbReference type="ChEBI" id="CHEBI:18420"/>
    </ligand>
</feature>
<comment type="cofactor">
    <cofactor evidence="9">
        <name>Mg(2+)</name>
        <dbReference type="ChEBI" id="CHEBI:18420"/>
    </cofactor>
</comment>
<evidence type="ECO:0000256" key="6">
    <source>
        <dbReference type="ARBA" id="ARBA00022840"/>
    </source>
</evidence>
<dbReference type="HAMAP" id="MF_00336">
    <property type="entry name" value="BioD"/>
    <property type="match status" value="1"/>
</dbReference>
<feature type="binding site" evidence="9">
    <location>
        <begin position="168"/>
        <end position="169"/>
    </location>
    <ligand>
        <name>ATP</name>
        <dbReference type="ChEBI" id="CHEBI:30616"/>
    </ligand>
</feature>
<keyword evidence="5 9" id="KW-0093">Biotin biosynthesis</keyword>
<evidence type="ECO:0000256" key="5">
    <source>
        <dbReference type="ARBA" id="ARBA00022756"/>
    </source>
</evidence>
<feature type="binding site" evidence="9">
    <location>
        <begin position="200"/>
        <end position="202"/>
    </location>
    <ligand>
        <name>ATP</name>
        <dbReference type="ChEBI" id="CHEBI:30616"/>
    </ligand>
</feature>
<dbReference type="EC" id="6.3.3.3" evidence="9"/>
<dbReference type="Pfam" id="PF13500">
    <property type="entry name" value="AAA_26"/>
    <property type="match status" value="1"/>
</dbReference>
<evidence type="ECO:0000256" key="7">
    <source>
        <dbReference type="ARBA" id="ARBA00022842"/>
    </source>
</evidence>
<sequence length="236" mass="26027">MKSLLITGTDTETGKSVLTTALIAYWQTYYKDRSLGVMKPIQSGVGDLELYLDLFTLDQSPESITPLYLQTPVAPPIAAEVENRIIDLAPIWQAFTRLQESKEWVLVEGLGGLGSPITHELVIADLARDWKLPTVLVVPVKLGAIAQTVANVALARQYRVPLIGLVLNCTRPCTPTEQEHWAPIDLIESLTQMPILGTLPYLDNPRDVKKLTQAAANLDLERLFNPLKIAAPMAHL</sequence>
<comment type="caution">
    <text evidence="9">Lacks conserved residue(s) required for the propagation of feature annotation.</text>
</comment>
<dbReference type="RefSeq" id="WP_283753448.1">
    <property type="nucleotide sequence ID" value="NZ_JAQOSP010000066.1"/>
</dbReference>
<keyword evidence="11" id="KW-1185">Reference proteome</keyword>
<dbReference type="PIRSF" id="PIRSF006755">
    <property type="entry name" value="DTB_synth"/>
    <property type="match status" value="1"/>
</dbReference>
<proteinExistence type="inferred from homology"/>
<keyword evidence="4 9" id="KW-0547">Nucleotide-binding</keyword>
<evidence type="ECO:0000256" key="8">
    <source>
        <dbReference type="ARBA" id="ARBA00047386"/>
    </source>
</evidence>
<dbReference type="NCBIfam" id="TIGR00347">
    <property type="entry name" value="bioD"/>
    <property type="match status" value="1"/>
</dbReference>
<evidence type="ECO:0000256" key="1">
    <source>
        <dbReference type="ARBA" id="ARBA00022490"/>
    </source>
</evidence>
<evidence type="ECO:0000256" key="2">
    <source>
        <dbReference type="ARBA" id="ARBA00022598"/>
    </source>
</evidence>
<feature type="binding site" evidence="9">
    <location>
        <position position="108"/>
    </location>
    <ligand>
        <name>Mg(2+)</name>
        <dbReference type="ChEBI" id="CHEBI:18420"/>
    </ligand>
</feature>
<dbReference type="EMBL" id="JAQOSP010000066">
    <property type="protein sequence ID" value="MDJ1169691.1"/>
    <property type="molecule type" value="Genomic_DNA"/>
</dbReference>
<comment type="subcellular location">
    <subcellularLocation>
        <location evidence="9">Cytoplasm</location>
    </subcellularLocation>
</comment>
<keyword evidence="1 9" id="KW-0963">Cytoplasm</keyword>
<dbReference type="InterPro" id="IPR004472">
    <property type="entry name" value="DTB_synth_BioD"/>
</dbReference>
<evidence type="ECO:0000256" key="4">
    <source>
        <dbReference type="ARBA" id="ARBA00022741"/>
    </source>
</evidence>
<dbReference type="InterPro" id="IPR027417">
    <property type="entry name" value="P-loop_NTPase"/>
</dbReference>
<feature type="binding site" evidence="9">
    <location>
        <position position="43"/>
    </location>
    <ligand>
        <name>substrate</name>
    </ligand>
</feature>
<comment type="subunit">
    <text evidence="9">Homodimer.</text>
</comment>
<comment type="caution">
    <text evidence="10">The sequence shown here is derived from an EMBL/GenBank/DDBJ whole genome shotgun (WGS) entry which is preliminary data.</text>
</comment>
<accession>A0ABT7AS11</accession>
<dbReference type="Gene3D" id="3.40.50.300">
    <property type="entry name" value="P-loop containing nucleotide triphosphate hydrolases"/>
    <property type="match status" value="1"/>
</dbReference>
<organism evidence="10 11">
    <name type="scientific">Roseofilum acuticapitatum BLCC-M154</name>
    <dbReference type="NCBI Taxonomy" id="3022444"/>
    <lineage>
        <taxon>Bacteria</taxon>
        <taxon>Bacillati</taxon>
        <taxon>Cyanobacteriota</taxon>
        <taxon>Cyanophyceae</taxon>
        <taxon>Desertifilales</taxon>
        <taxon>Desertifilaceae</taxon>
        <taxon>Roseofilum</taxon>
        <taxon>Roseofilum acuticapitatum</taxon>
    </lineage>
</organism>
<dbReference type="PANTHER" id="PTHR43210:SF2">
    <property type="entry name" value="ATP-DEPENDENT DETHIOBIOTIN SYNTHETASE BIOD 2"/>
    <property type="match status" value="1"/>
</dbReference>
<comment type="catalytic activity">
    <reaction evidence="8">
        <text>(7R,8S)-8-amino-7-(carboxyamino)nonanoate + ATP = (4R,5S)-dethiobiotin + ADP + phosphate + H(+)</text>
        <dbReference type="Rhea" id="RHEA:63684"/>
        <dbReference type="ChEBI" id="CHEBI:15378"/>
        <dbReference type="ChEBI" id="CHEBI:30616"/>
        <dbReference type="ChEBI" id="CHEBI:43474"/>
        <dbReference type="ChEBI" id="CHEBI:149470"/>
        <dbReference type="ChEBI" id="CHEBI:149473"/>
        <dbReference type="ChEBI" id="CHEBI:456216"/>
    </reaction>
</comment>
<feature type="binding site" evidence="9">
    <location>
        <begin position="108"/>
        <end position="111"/>
    </location>
    <ligand>
        <name>ATP</name>
        <dbReference type="ChEBI" id="CHEBI:30616"/>
    </ligand>
</feature>
<keyword evidence="6 9" id="KW-0067">ATP-binding</keyword>
<evidence type="ECO:0000256" key="3">
    <source>
        <dbReference type="ARBA" id="ARBA00022723"/>
    </source>
</evidence>
<dbReference type="SUPFAM" id="SSF52540">
    <property type="entry name" value="P-loop containing nucleoside triphosphate hydrolases"/>
    <property type="match status" value="1"/>
</dbReference>
<comment type="pathway">
    <text evidence="9">Cofactor biosynthesis; biotin biosynthesis; biotin from 7,8-diaminononanoate: step 1/2.</text>
</comment>
<dbReference type="GO" id="GO:0004141">
    <property type="term" value="F:dethiobiotin synthase activity"/>
    <property type="evidence" value="ECO:0007669"/>
    <property type="project" value="UniProtKB-EC"/>
</dbReference>
<dbReference type="CDD" id="cd03109">
    <property type="entry name" value="DTBS"/>
    <property type="match status" value="1"/>
</dbReference>